<name>A0A8E2JQ74_9PEZI</name>
<sequence length="414" mass="47861">MASIYANAYFTIIAADGGDANHGLQGTGFGSCPRSYTPDVLKFSPECSMVKAPEYESQFNRREWHKRGWTYQERILSDRNMVFFRSTIFWECCQSIWFEELAGEPDGVTTKASLRQRDGQYSYQHTRWPDFLFYSRVFSLYNNRLLTYQSNALAAFSATLRVMCRSFKGGFFYGIPEIFFDLGLLWRPNTPVLRRTSAEIDKEYPMFPSWSWIGWEGNVIITNLSRLYQLLWDGRTTDLPIEISPAVVWYKTNKQNGKRASIDNSYHTFQRVGADLSKPLLQGWSRERPSKPRGYFADFPDDFTVFRHVEIPDIEFFTPVPLPAEPLLPSPDIWDKYLTFRTKKCSLHISGLVRPPLERMVYSNLSDDFVPFCLLLNLTDGSGLWAGMICSNTSDPKDILSDQEGEFIIILLNY</sequence>
<protein>
    <recommendedName>
        <fullName evidence="1">Heterokaryon incompatibility domain-containing protein</fullName>
    </recommendedName>
</protein>
<organism evidence="2 3">
    <name type="scientific">Glonium stellatum</name>
    <dbReference type="NCBI Taxonomy" id="574774"/>
    <lineage>
        <taxon>Eukaryota</taxon>
        <taxon>Fungi</taxon>
        <taxon>Dikarya</taxon>
        <taxon>Ascomycota</taxon>
        <taxon>Pezizomycotina</taxon>
        <taxon>Dothideomycetes</taxon>
        <taxon>Pleosporomycetidae</taxon>
        <taxon>Gloniales</taxon>
        <taxon>Gloniaceae</taxon>
        <taxon>Glonium</taxon>
    </lineage>
</organism>
<dbReference type="OrthoDB" id="5428863at2759"/>
<gene>
    <name evidence="2" type="ORF">AOQ84DRAFT_379477</name>
</gene>
<evidence type="ECO:0000259" key="1">
    <source>
        <dbReference type="Pfam" id="PF06985"/>
    </source>
</evidence>
<feature type="domain" description="Heterokaryon incompatibility" evidence="1">
    <location>
        <begin position="1"/>
        <end position="73"/>
    </location>
</feature>
<dbReference type="InterPro" id="IPR010730">
    <property type="entry name" value="HET"/>
</dbReference>
<proteinExistence type="predicted"/>
<dbReference type="Proteomes" id="UP000250140">
    <property type="component" value="Unassembled WGS sequence"/>
</dbReference>
<dbReference type="AlphaFoldDB" id="A0A8E2JQ74"/>
<dbReference type="PANTHER" id="PTHR33112:SF1">
    <property type="entry name" value="HETEROKARYON INCOMPATIBILITY DOMAIN-CONTAINING PROTEIN"/>
    <property type="match status" value="1"/>
</dbReference>
<keyword evidence="3" id="KW-1185">Reference proteome</keyword>
<accession>A0A8E2JQ74</accession>
<evidence type="ECO:0000313" key="2">
    <source>
        <dbReference type="EMBL" id="OCL05549.1"/>
    </source>
</evidence>
<reference evidence="2 3" key="1">
    <citation type="journal article" date="2016" name="Nat. Commun.">
        <title>Ectomycorrhizal ecology is imprinted in the genome of the dominant symbiotic fungus Cenococcum geophilum.</title>
        <authorList>
            <consortium name="DOE Joint Genome Institute"/>
            <person name="Peter M."/>
            <person name="Kohler A."/>
            <person name="Ohm R.A."/>
            <person name="Kuo A."/>
            <person name="Krutzmann J."/>
            <person name="Morin E."/>
            <person name="Arend M."/>
            <person name="Barry K.W."/>
            <person name="Binder M."/>
            <person name="Choi C."/>
            <person name="Clum A."/>
            <person name="Copeland A."/>
            <person name="Grisel N."/>
            <person name="Haridas S."/>
            <person name="Kipfer T."/>
            <person name="LaButti K."/>
            <person name="Lindquist E."/>
            <person name="Lipzen A."/>
            <person name="Maire R."/>
            <person name="Meier B."/>
            <person name="Mihaltcheva S."/>
            <person name="Molinier V."/>
            <person name="Murat C."/>
            <person name="Poggeler S."/>
            <person name="Quandt C.A."/>
            <person name="Sperisen C."/>
            <person name="Tritt A."/>
            <person name="Tisserant E."/>
            <person name="Crous P.W."/>
            <person name="Henrissat B."/>
            <person name="Nehls U."/>
            <person name="Egli S."/>
            <person name="Spatafora J.W."/>
            <person name="Grigoriev I.V."/>
            <person name="Martin F.M."/>
        </authorList>
    </citation>
    <scope>NUCLEOTIDE SEQUENCE [LARGE SCALE GENOMIC DNA]</scope>
    <source>
        <strain evidence="2 3">CBS 207.34</strain>
    </source>
</reference>
<evidence type="ECO:0000313" key="3">
    <source>
        <dbReference type="Proteomes" id="UP000250140"/>
    </source>
</evidence>
<dbReference type="PANTHER" id="PTHR33112">
    <property type="entry name" value="DOMAIN PROTEIN, PUTATIVE-RELATED"/>
    <property type="match status" value="1"/>
</dbReference>
<dbReference type="Pfam" id="PF06985">
    <property type="entry name" value="HET"/>
    <property type="match status" value="1"/>
</dbReference>
<dbReference type="EMBL" id="KV750259">
    <property type="protein sequence ID" value="OCL05549.1"/>
    <property type="molecule type" value="Genomic_DNA"/>
</dbReference>